<organism evidence="2 3">
    <name type="scientific">Dibothriocephalus latus</name>
    <name type="common">Fish tapeworm</name>
    <name type="synonym">Diphyllobothrium latum</name>
    <dbReference type="NCBI Taxonomy" id="60516"/>
    <lineage>
        <taxon>Eukaryota</taxon>
        <taxon>Metazoa</taxon>
        <taxon>Spiralia</taxon>
        <taxon>Lophotrochozoa</taxon>
        <taxon>Platyhelminthes</taxon>
        <taxon>Cestoda</taxon>
        <taxon>Eucestoda</taxon>
        <taxon>Diphyllobothriidea</taxon>
        <taxon>Diphyllobothriidae</taxon>
        <taxon>Dibothriocephalus</taxon>
    </lineage>
</organism>
<protein>
    <submittedName>
        <fullName evidence="2">Uncharacterized protein</fullName>
    </submittedName>
</protein>
<name>A0A3P7MVL5_DIBLA</name>
<dbReference type="Proteomes" id="UP000281553">
    <property type="component" value="Unassembled WGS sequence"/>
</dbReference>
<gene>
    <name evidence="2" type="ORF">DILT_LOCUS14027</name>
</gene>
<dbReference type="OrthoDB" id="10693865at2759"/>
<evidence type="ECO:0000313" key="2">
    <source>
        <dbReference type="EMBL" id="VDN22321.1"/>
    </source>
</evidence>
<keyword evidence="3" id="KW-1185">Reference proteome</keyword>
<evidence type="ECO:0000256" key="1">
    <source>
        <dbReference type="SAM" id="MobiDB-lite"/>
    </source>
</evidence>
<feature type="compositionally biased region" description="Basic and acidic residues" evidence="1">
    <location>
        <begin position="58"/>
        <end position="76"/>
    </location>
</feature>
<evidence type="ECO:0000313" key="3">
    <source>
        <dbReference type="Proteomes" id="UP000281553"/>
    </source>
</evidence>
<accession>A0A3P7MVL5</accession>
<reference evidence="2 3" key="1">
    <citation type="submission" date="2018-11" db="EMBL/GenBank/DDBJ databases">
        <authorList>
            <consortium name="Pathogen Informatics"/>
        </authorList>
    </citation>
    <scope>NUCLEOTIDE SEQUENCE [LARGE SCALE GENOMIC DNA]</scope>
</reference>
<dbReference type="EMBL" id="UYRU01072486">
    <property type="protein sequence ID" value="VDN22321.1"/>
    <property type="molecule type" value="Genomic_DNA"/>
</dbReference>
<feature type="region of interest" description="Disordered" evidence="1">
    <location>
        <begin position="56"/>
        <end position="76"/>
    </location>
</feature>
<dbReference type="AlphaFoldDB" id="A0A3P7MVL5"/>
<proteinExistence type="predicted"/>
<sequence length="76" mass="8719">MNSGRWLVREHRFVCADERIVDCGRRDSREDLHTLDVDEVAVRLVINEGPGALVTVDNHQHAREPDTEEGNRNDLL</sequence>